<accession>A0A0A9BJ70</accession>
<reference evidence="1" key="2">
    <citation type="journal article" date="2015" name="Data Brief">
        <title>Shoot transcriptome of the giant reed, Arundo donax.</title>
        <authorList>
            <person name="Barrero R.A."/>
            <person name="Guerrero F.D."/>
            <person name="Moolhuijzen P."/>
            <person name="Goolsby J.A."/>
            <person name="Tidwell J."/>
            <person name="Bellgard S.E."/>
            <person name="Bellgard M.I."/>
        </authorList>
    </citation>
    <scope>NUCLEOTIDE SEQUENCE</scope>
    <source>
        <tissue evidence="1">Shoot tissue taken approximately 20 cm above the soil surface</tissue>
    </source>
</reference>
<protein>
    <submittedName>
        <fullName evidence="1">Uncharacterized protein</fullName>
    </submittedName>
</protein>
<name>A0A0A9BJ70_ARUDO</name>
<organism evidence="1">
    <name type="scientific">Arundo donax</name>
    <name type="common">Giant reed</name>
    <name type="synonym">Donax arundinaceus</name>
    <dbReference type="NCBI Taxonomy" id="35708"/>
    <lineage>
        <taxon>Eukaryota</taxon>
        <taxon>Viridiplantae</taxon>
        <taxon>Streptophyta</taxon>
        <taxon>Embryophyta</taxon>
        <taxon>Tracheophyta</taxon>
        <taxon>Spermatophyta</taxon>
        <taxon>Magnoliopsida</taxon>
        <taxon>Liliopsida</taxon>
        <taxon>Poales</taxon>
        <taxon>Poaceae</taxon>
        <taxon>PACMAD clade</taxon>
        <taxon>Arundinoideae</taxon>
        <taxon>Arundineae</taxon>
        <taxon>Arundo</taxon>
    </lineage>
</organism>
<sequence length="64" mass="7437">MQAPPHRRRLPLLNALRPAQVSWRPITPLHHHNRSRRRFTLPPAALLIWRVGKWSHTTVPAVGL</sequence>
<reference evidence="1" key="1">
    <citation type="submission" date="2014-09" db="EMBL/GenBank/DDBJ databases">
        <authorList>
            <person name="Magalhaes I.L.F."/>
            <person name="Oliveira U."/>
            <person name="Santos F.R."/>
            <person name="Vidigal T.H.D.A."/>
            <person name="Brescovit A.D."/>
            <person name="Santos A.J."/>
        </authorList>
    </citation>
    <scope>NUCLEOTIDE SEQUENCE</scope>
    <source>
        <tissue evidence="1">Shoot tissue taken approximately 20 cm above the soil surface</tissue>
    </source>
</reference>
<evidence type="ECO:0000313" key="1">
    <source>
        <dbReference type="EMBL" id="JAD61260.1"/>
    </source>
</evidence>
<dbReference type="EMBL" id="GBRH01236635">
    <property type="protein sequence ID" value="JAD61260.1"/>
    <property type="molecule type" value="Transcribed_RNA"/>
</dbReference>
<dbReference type="AlphaFoldDB" id="A0A0A9BJ70"/>
<proteinExistence type="predicted"/>